<name>A0A2H3CHC3_ARMGA</name>
<dbReference type="Proteomes" id="UP000217790">
    <property type="component" value="Unassembled WGS sequence"/>
</dbReference>
<dbReference type="EMBL" id="KZ293717">
    <property type="protein sequence ID" value="PBK82471.1"/>
    <property type="molecule type" value="Genomic_DNA"/>
</dbReference>
<proteinExistence type="predicted"/>
<gene>
    <name evidence="1" type="ORF">ARMGADRAFT_1038625</name>
</gene>
<accession>A0A2H3CHC3</accession>
<protein>
    <submittedName>
        <fullName evidence="1">Uncharacterized protein</fullName>
    </submittedName>
</protein>
<reference evidence="2" key="1">
    <citation type="journal article" date="2017" name="Nat. Ecol. Evol.">
        <title>Genome expansion and lineage-specific genetic innovations in the forest pathogenic fungi Armillaria.</title>
        <authorList>
            <person name="Sipos G."/>
            <person name="Prasanna A.N."/>
            <person name="Walter M.C."/>
            <person name="O'Connor E."/>
            <person name="Balint B."/>
            <person name="Krizsan K."/>
            <person name="Kiss B."/>
            <person name="Hess J."/>
            <person name="Varga T."/>
            <person name="Slot J."/>
            <person name="Riley R."/>
            <person name="Boka B."/>
            <person name="Rigling D."/>
            <person name="Barry K."/>
            <person name="Lee J."/>
            <person name="Mihaltcheva S."/>
            <person name="LaButti K."/>
            <person name="Lipzen A."/>
            <person name="Waldron R."/>
            <person name="Moloney N.M."/>
            <person name="Sperisen C."/>
            <person name="Kredics L."/>
            <person name="Vagvoelgyi C."/>
            <person name="Patrignani A."/>
            <person name="Fitzpatrick D."/>
            <person name="Nagy I."/>
            <person name="Doyle S."/>
            <person name="Anderson J.B."/>
            <person name="Grigoriev I.V."/>
            <person name="Gueldener U."/>
            <person name="Muensterkoetter M."/>
            <person name="Nagy L.G."/>
        </authorList>
    </citation>
    <scope>NUCLEOTIDE SEQUENCE [LARGE SCALE GENOMIC DNA]</scope>
    <source>
        <strain evidence="2">Ar21-2</strain>
    </source>
</reference>
<keyword evidence="2" id="KW-1185">Reference proteome</keyword>
<dbReference type="OMA" id="ISQWNIA"/>
<dbReference type="AlphaFoldDB" id="A0A2H3CHC3"/>
<dbReference type="InParanoid" id="A0A2H3CHC3"/>
<sequence>MDDLTSNPFFILAVFAPLPPDRAINTVRRAYRTVFGKSPPAEEQDNQILLWIRICCEVGVDHDIVKNARRLFPSLPDISQWNIAARLLDVPLACRNTLQSRRRLMCGTPGPCIHSEIPGHTAEQKILHRREQIVTAICHTLLSFAGFNLASQHKTSANKLELSQDATTCSRYLSYFIEPLEFDFSVQVLDPGPDHLAPAHPSVMVSIGWKRGSVDVETAAKQYVTWAISMGSYLDESTTFPAQIDKLVDTGFKSMAMFVKLVQSMQECLLEPLWKNIRDNDPDMGSTDPVSEQKALEEAETDLRKAELERAELTVEKEFSLMLREKVGLCSHYYIMRPLYLLVTRRGYKAKSSLPFYGVRGPGVAWGRPAKVHGGCVTSVDWLPCNNDDELYALEDARNDPLQYTKEELGIRTRHLYVRGLAVTPSSSQSKVCGHESTVVYIHR</sequence>
<evidence type="ECO:0000313" key="1">
    <source>
        <dbReference type="EMBL" id="PBK82471.1"/>
    </source>
</evidence>
<organism evidence="1 2">
    <name type="scientific">Armillaria gallica</name>
    <name type="common">Bulbous honey fungus</name>
    <name type="synonym">Armillaria bulbosa</name>
    <dbReference type="NCBI Taxonomy" id="47427"/>
    <lineage>
        <taxon>Eukaryota</taxon>
        <taxon>Fungi</taxon>
        <taxon>Dikarya</taxon>
        <taxon>Basidiomycota</taxon>
        <taxon>Agaricomycotina</taxon>
        <taxon>Agaricomycetes</taxon>
        <taxon>Agaricomycetidae</taxon>
        <taxon>Agaricales</taxon>
        <taxon>Marasmiineae</taxon>
        <taxon>Physalacriaceae</taxon>
        <taxon>Armillaria</taxon>
    </lineage>
</organism>
<dbReference type="STRING" id="47427.A0A2H3CHC3"/>
<evidence type="ECO:0000313" key="2">
    <source>
        <dbReference type="Proteomes" id="UP000217790"/>
    </source>
</evidence>